<dbReference type="EC" id="1.-.-.-" evidence="5"/>
<gene>
    <name evidence="5" type="ORF">HNQ50_003601</name>
</gene>
<evidence type="ECO:0000256" key="1">
    <source>
        <dbReference type="ARBA" id="ARBA00001917"/>
    </source>
</evidence>
<feature type="domain" description="NADH:flavin oxidoreductase/NADH oxidase N-terminal" evidence="4">
    <location>
        <begin position="6"/>
        <end position="342"/>
    </location>
</feature>
<evidence type="ECO:0000313" key="6">
    <source>
        <dbReference type="Proteomes" id="UP000543030"/>
    </source>
</evidence>
<dbReference type="FunFam" id="3.20.20.70:FF:000059">
    <property type="entry name" value="N-ethylmaleimide reductase, FMN-linked"/>
    <property type="match status" value="1"/>
</dbReference>
<evidence type="ECO:0000256" key="2">
    <source>
        <dbReference type="ARBA" id="ARBA00005979"/>
    </source>
</evidence>
<comment type="cofactor">
    <cofactor evidence="1">
        <name>FMN</name>
        <dbReference type="ChEBI" id="CHEBI:58210"/>
    </cofactor>
</comment>
<protein>
    <submittedName>
        <fullName evidence="5">N-ethylmaleimide reductase</fullName>
        <ecNumber evidence="5">1.-.-.-</ecNumber>
    </submittedName>
</protein>
<dbReference type="InterPro" id="IPR013785">
    <property type="entry name" value="Aldolase_TIM"/>
</dbReference>
<name>A0A840RIB8_9NEIS</name>
<dbReference type="NCBIfam" id="NF007899">
    <property type="entry name" value="PRK10605.1"/>
    <property type="match status" value="1"/>
</dbReference>
<dbReference type="CDD" id="cd02933">
    <property type="entry name" value="OYE_like_FMN"/>
    <property type="match status" value="1"/>
</dbReference>
<keyword evidence="3 5" id="KW-0560">Oxidoreductase</keyword>
<evidence type="ECO:0000256" key="3">
    <source>
        <dbReference type="ARBA" id="ARBA00023002"/>
    </source>
</evidence>
<comment type="caution">
    <text evidence="5">The sequence shown here is derived from an EMBL/GenBank/DDBJ whole genome shotgun (WGS) entry which is preliminary data.</text>
</comment>
<dbReference type="Gene3D" id="3.20.20.70">
    <property type="entry name" value="Aldolase class I"/>
    <property type="match status" value="1"/>
</dbReference>
<proteinExistence type="inferred from homology"/>
<evidence type="ECO:0000313" key="5">
    <source>
        <dbReference type="EMBL" id="MBB5192847.1"/>
    </source>
</evidence>
<dbReference type="PANTHER" id="PTHR22893">
    <property type="entry name" value="NADH OXIDOREDUCTASE-RELATED"/>
    <property type="match status" value="1"/>
</dbReference>
<dbReference type="Pfam" id="PF00724">
    <property type="entry name" value="Oxidored_FMN"/>
    <property type="match status" value="1"/>
</dbReference>
<keyword evidence="6" id="KW-1185">Reference proteome</keyword>
<dbReference type="GO" id="GO:0005829">
    <property type="term" value="C:cytosol"/>
    <property type="evidence" value="ECO:0007669"/>
    <property type="project" value="TreeGrafter"/>
</dbReference>
<dbReference type="InterPro" id="IPR001155">
    <property type="entry name" value="OxRdtase_FMN_N"/>
</dbReference>
<dbReference type="InterPro" id="IPR045247">
    <property type="entry name" value="Oye-like"/>
</dbReference>
<organism evidence="5 6">
    <name type="scientific">Silvimonas terrae</name>
    <dbReference type="NCBI Taxonomy" id="300266"/>
    <lineage>
        <taxon>Bacteria</taxon>
        <taxon>Pseudomonadati</taxon>
        <taxon>Pseudomonadota</taxon>
        <taxon>Betaproteobacteria</taxon>
        <taxon>Neisseriales</taxon>
        <taxon>Chitinibacteraceae</taxon>
        <taxon>Silvimonas</taxon>
    </lineage>
</organism>
<dbReference type="SUPFAM" id="SSF51395">
    <property type="entry name" value="FMN-linked oxidoreductases"/>
    <property type="match status" value="1"/>
</dbReference>
<comment type="similarity">
    <text evidence="2">Belongs to the NADH:flavin oxidoreductase/NADH oxidase family.</text>
</comment>
<dbReference type="EMBL" id="JACHHN010000008">
    <property type="protein sequence ID" value="MBB5192847.1"/>
    <property type="molecule type" value="Genomic_DNA"/>
</dbReference>
<dbReference type="GO" id="GO:0016628">
    <property type="term" value="F:oxidoreductase activity, acting on the CH-CH group of donors, NAD or NADP as acceptor"/>
    <property type="evidence" value="ECO:0007669"/>
    <property type="project" value="UniProtKB-ARBA"/>
</dbReference>
<dbReference type="PANTHER" id="PTHR22893:SF135">
    <property type="entry name" value="NAD(P)H:FLAVIN OXIDOREDUCTASE SYE2"/>
    <property type="match status" value="1"/>
</dbReference>
<sequence>MTSTTLFDPLQLGATTLRNRVVMAPMTRARTTQPGDIPNDLMAEYYAQRAGAGLLVTEATQISPQGQGYSFTPGIFSAEQVAGWRTVTERVHALGAKIFLQLWHVGRVSHSVFHHGQPPVAPSAIQPKDTQVWIVGEDGVGRMTDCPMPRALSVDEIGGIIADFRRGAANAIAAGFDGVEVHGGNGYLVDQFLRGVSNQRTDQYGGSCDNRTRFLVELMSALADEIGADKVGVRLAPYITFKDMADPDIVPTILRAAEQLDPLGLAYIHLSEADWDDAPIIPVDFRHALRRVFHGKIIVAGGYDKQRAEAILATGLADLVAFGRPFVANPDLPQRLAHNLPLAQPDGATLFGGNQQGYTDYPAYA</sequence>
<dbReference type="RefSeq" id="WP_184102504.1">
    <property type="nucleotide sequence ID" value="NZ_JACHHN010000008.1"/>
</dbReference>
<reference evidence="5 6" key="1">
    <citation type="submission" date="2020-08" db="EMBL/GenBank/DDBJ databases">
        <title>Genomic Encyclopedia of Type Strains, Phase IV (KMG-IV): sequencing the most valuable type-strain genomes for metagenomic binning, comparative biology and taxonomic classification.</title>
        <authorList>
            <person name="Goeker M."/>
        </authorList>
    </citation>
    <scope>NUCLEOTIDE SEQUENCE [LARGE SCALE GENOMIC DNA]</scope>
    <source>
        <strain evidence="5 6">DSM 18233</strain>
    </source>
</reference>
<evidence type="ECO:0000259" key="4">
    <source>
        <dbReference type="Pfam" id="PF00724"/>
    </source>
</evidence>
<dbReference type="AlphaFoldDB" id="A0A840RIB8"/>
<dbReference type="GO" id="GO:0010181">
    <property type="term" value="F:FMN binding"/>
    <property type="evidence" value="ECO:0007669"/>
    <property type="project" value="InterPro"/>
</dbReference>
<dbReference type="Proteomes" id="UP000543030">
    <property type="component" value="Unassembled WGS sequence"/>
</dbReference>
<accession>A0A840RIB8</accession>